<proteinExistence type="predicted"/>
<dbReference type="Gene3D" id="1.25.40.10">
    <property type="entry name" value="Tetratricopeptide repeat domain"/>
    <property type="match status" value="1"/>
</dbReference>
<feature type="signal peptide" evidence="1">
    <location>
        <begin position="1"/>
        <end position="25"/>
    </location>
</feature>
<feature type="domain" description="Pyrrolo-quinoline quinone repeat" evidence="2">
    <location>
        <begin position="552"/>
        <end position="704"/>
    </location>
</feature>
<feature type="domain" description="Pyrrolo-quinoline quinone repeat" evidence="2">
    <location>
        <begin position="417"/>
        <end position="538"/>
    </location>
</feature>
<evidence type="ECO:0000313" key="4">
    <source>
        <dbReference type="Proteomes" id="UP000318313"/>
    </source>
</evidence>
<name>A0A518I6D9_9PLAN</name>
<dbReference type="Gene3D" id="2.130.10.10">
    <property type="entry name" value="YVTN repeat-like/Quinoprotein amine dehydrogenase"/>
    <property type="match status" value="2"/>
</dbReference>
<keyword evidence="1" id="KW-0732">Signal</keyword>
<dbReference type="InterPro" id="IPR018391">
    <property type="entry name" value="PQQ_b-propeller_rpt"/>
</dbReference>
<dbReference type="KEGG" id="gfm:Enr17x_06560"/>
<dbReference type="PANTHER" id="PTHR34512:SF30">
    <property type="entry name" value="OUTER MEMBRANE PROTEIN ASSEMBLY FACTOR BAMB"/>
    <property type="match status" value="1"/>
</dbReference>
<dbReference type="SMART" id="SM00564">
    <property type="entry name" value="PQQ"/>
    <property type="match status" value="5"/>
</dbReference>
<feature type="chain" id="PRO_5021698256" evidence="1">
    <location>
        <begin position="26"/>
        <end position="722"/>
    </location>
</feature>
<sequence length="722" mass="80505" precursor="true">MQMLRGFIALLVLGATCFSTEFCLAQPEQQGTPPKFREAVSLDVNNTVLKKMGSVRDYLAEQQWEDAVNILVQISNEYGDSLYPESPGRYLRVSEYCQNLLAGFPREAIRVYREKTDPRAKRWWDQAVTESTVQPLLNIVEQALMSSYGDDALYRLGEIAWEQGELSQARAYWRKLIPPAAMTQQSQYDPGVFLYPDTDLPVPSILARLVLVSFFEGNFERAALERDVFRKNYPEAIGMLAGREGNLVTILSTILEDRALVSLPATRLEMQTFAGHQTRNFRGAKKLDVGAIAWSFQVPLGWTQEFPRKPAFERRVSPGFYPVVDGEHVYFNDDERIYALNWKTGLPAWSEGEQASPIIYPSVPGGTPRLPFRPVVGVPRFTMTIADGRLYARMGSPVTSVAKDERLGLFSDLVCLDLDQGQGKLLWKISSAQLREQNFVWSFEGAPVISGDRLFVVLHRGFPEVQTNVACFSTATGELIWNQKVCLALRNIEEGTNYITHLLLTLAEGQLFLSTDMGAIASLSSRDGKINWLVTYPGEDRVSKHALSNHMETGIVPCLYDRGILFAAPQDSSELMAFDADTGLLLWRRALPQQVRNLLGVNHSTLIVSGNQLFGIDRTTGAVRWKVGSQDPEGFGFGRGVLVGEFVYWPLREEILVVNTERGSLKQRIALRALHGEMGGNLIIAGPRLLVAQPQKVTAFGQYGQVPSAGDAEKKISALLTK</sequence>
<dbReference type="InterPro" id="IPR011047">
    <property type="entry name" value="Quinoprotein_ADH-like_sf"/>
</dbReference>
<dbReference type="OrthoDB" id="244732at2"/>
<evidence type="ECO:0000256" key="1">
    <source>
        <dbReference type="SAM" id="SignalP"/>
    </source>
</evidence>
<evidence type="ECO:0000313" key="3">
    <source>
        <dbReference type="EMBL" id="QDV48643.1"/>
    </source>
</evidence>
<organism evidence="3 4">
    <name type="scientific">Gimesia fumaroli</name>
    <dbReference type="NCBI Taxonomy" id="2527976"/>
    <lineage>
        <taxon>Bacteria</taxon>
        <taxon>Pseudomonadati</taxon>
        <taxon>Planctomycetota</taxon>
        <taxon>Planctomycetia</taxon>
        <taxon>Planctomycetales</taxon>
        <taxon>Planctomycetaceae</taxon>
        <taxon>Gimesia</taxon>
    </lineage>
</organism>
<dbReference type="AlphaFoldDB" id="A0A518I6D9"/>
<accession>A0A518I6D9</accession>
<dbReference type="InterPro" id="IPR002372">
    <property type="entry name" value="PQQ_rpt_dom"/>
</dbReference>
<dbReference type="SUPFAM" id="SSF50998">
    <property type="entry name" value="Quinoprotein alcohol dehydrogenase-like"/>
    <property type="match status" value="1"/>
</dbReference>
<evidence type="ECO:0000259" key="2">
    <source>
        <dbReference type="Pfam" id="PF13360"/>
    </source>
</evidence>
<protein>
    <submittedName>
        <fullName evidence="3">Outer membrane biogenesis protein BamB</fullName>
    </submittedName>
</protein>
<reference evidence="3 4" key="1">
    <citation type="submission" date="2019-03" db="EMBL/GenBank/DDBJ databases">
        <title>Deep-cultivation of Planctomycetes and their phenomic and genomic characterization uncovers novel biology.</title>
        <authorList>
            <person name="Wiegand S."/>
            <person name="Jogler M."/>
            <person name="Boedeker C."/>
            <person name="Pinto D."/>
            <person name="Vollmers J."/>
            <person name="Rivas-Marin E."/>
            <person name="Kohn T."/>
            <person name="Peeters S.H."/>
            <person name="Heuer A."/>
            <person name="Rast P."/>
            <person name="Oberbeckmann S."/>
            <person name="Bunk B."/>
            <person name="Jeske O."/>
            <person name="Meyerdierks A."/>
            <person name="Storesund J.E."/>
            <person name="Kallscheuer N."/>
            <person name="Luecker S."/>
            <person name="Lage O.M."/>
            <person name="Pohl T."/>
            <person name="Merkel B.J."/>
            <person name="Hornburger P."/>
            <person name="Mueller R.-W."/>
            <person name="Bruemmer F."/>
            <person name="Labrenz M."/>
            <person name="Spormann A.M."/>
            <person name="Op den Camp H."/>
            <person name="Overmann J."/>
            <person name="Amann R."/>
            <person name="Jetten M.S.M."/>
            <person name="Mascher T."/>
            <person name="Medema M.H."/>
            <person name="Devos D.P."/>
            <person name="Kaster A.-K."/>
            <person name="Ovreas L."/>
            <person name="Rohde M."/>
            <person name="Galperin M.Y."/>
            <person name="Jogler C."/>
        </authorList>
    </citation>
    <scope>NUCLEOTIDE SEQUENCE [LARGE SCALE GENOMIC DNA]</scope>
    <source>
        <strain evidence="3 4">Enr17</strain>
    </source>
</reference>
<dbReference type="PANTHER" id="PTHR34512">
    <property type="entry name" value="CELL SURFACE PROTEIN"/>
    <property type="match status" value="1"/>
</dbReference>
<dbReference type="Pfam" id="PF13360">
    <property type="entry name" value="PQQ_2"/>
    <property type="match status" value="2"/>
</dbReference>
<dbReference type="InterPro" id="IPR011990">
    <property type="entry name" value="TPR-like_helical_dom_sf"/>
</dbReference>
<keyword evidence="4" id="KW-1185">Reference proteome</keyword>
<dbReference type="Proteomes" id="UP000318313">
    <property type="component" value="Chromosome"/>
</dbReference>
<dbReference type="InterPro" id="IPR015943">
    <property type="entry name" value="WD40/YVTN_repeat-like_dom_sf"/>
</dbReference>
<dbReference type="EMBL" id="CP037452">
    <property type="protein sequence ID" value="QDV48643.1"/>
    <property type="molecule type" value="Genomic_DNA"/>
</dbReference>
<gene>
    <name evidence="3" type="ORF">Enr17x_06560</name>
</gene>
<dbReference type="RefSeq" id="WP_145305763.1">
    <property type="nucleotide sequence ID" value="NZ_CP037452.1"/>
</dbReference>